<dbReference type="GO" id="GO:0005096">
    <property type="term" value="F:GTPase activator activity"/>
    <property type="evidence" value="ECO:0007669"/>
    <property type="project" value="UniProtKB-KW"/>
</dbReference>
<feature type="domain" description="Phorbol-ester/DAG-type" evidence="8">
    <location>
        <begin position="858"/>
        <end position="906"/>
    </location>
</feature>
<accession>A0A9N9BLF8</accession>
<dbReference type="Proteomes" id="UP000789706">
    <property type="component" value="Unassembled WGS sequence"/>
</dbReference>
<dbReference type="InterPro" id="IPR000198">
    <property type="entry name" value="RhoGAP_dom"/>
</dbReference>
<dbReference type="CDD" id="cd08368">
    <property type="entry name" value="LIM"/>
    <property type="match status" value="1"/>
</dbReference>
<dbReference type="Pfam" id="PF00620">
    <property type="entry name" value="RhoGAP"/>
    <property type="match status" value="1"/>
</dbReference>
<evidence type="ECO:0000313" key="11">
    <source>
        <dbReference type="Proteomes" id="UP000789706"/>
    </source>
</evidence>
<dbReference type="PANTHER" id="PTHR23176">
    <property type="entry name" value="RHO/RAC/CDC GTPASE-ACTIVATING PROTEIN"/>
    <property type="match status" value="1"/>
</dbReference>
<evidence type="ECO:0000256" key="4">
    <source>
        <dbReference type="PROSITE-ProRule" id="PRU00125"/>
    </source>
</evidence>
<keyword evidence="4" id="KW-0440">LIM domain</keyword>
<dbReference type="PROSITE" id="PS50023">
    <property type="entry name" value="LIM_DOMAIN_2"/>
    <property type="match status" value="2"/>
</dbReference>
<feature type="coiled-coil region" evidence="5">
    <location>
        <begin position="685"/>
        <end position="740"/>
    </location>
</feature>
<feature type="compositionally biased region" description="Low complexity" evidence="6">
    <location>
        <begin position="530"/>
        <end position="540"/>
    </location>
</feature>
<feature type="coiled-coil region" evidence="5">
    <location>
        <begin position="553"/>
        <end position="660"/>
    </location>
</feature>
<dbReference type="Pfam" id="PF00412">
    <property type="entry name" value="LIM"/>
    <property type="match status" value="2"/>
</dbReference>
<keyword evidence="5" id="KW-0175">Coiled coil</keyword>
<dbReference type="SUPFAM" id="SSF57889">
    <property type="entry name" value="Cysteine-rich domain"/>
    <property type="match status" value="1"/>
</dbReference>
<keyword evidence="11" id="KW-1185">Reference proteome</keyword>
<organism evidence="10 11">
    <name type="scientific">Diversispora eburnea</name>
    <dbReference type="NCBI Taxonomy" id="1213867"/>
    <lineage>
        <taxon>Eukaryota</taxon>
        <taxon>Fungi</taxon>
        <taxon>Fungi incertae sedis</taxon>
        <taxon>Mucoromycota</taxon>
        <taxon>Glomeromycotina</taxon>
        <taxon>Glomeromycetes</taxon>
        <taxon>Diversisporales</taxon>
        <taxon>Diversisporaceae</taxon>
        <taxon>Diversispora</taxon>
    </lineage>
</organism>
<feature type="region of interest" description="Disordered" evidence="6">
    <location>
        <begin position="520"/>
        <end position="540"/>
    </location>
</feature>
<evidence type="ECO:0000259" key="8">
    <source>
        <dbReference type="PROSITE" id="PS50081"/>
    </source>
</evidence>
<dbReference type="PROSITE" id="PS50238">
    <property type="entry name" value="RHOGAP"/>
    <property type="match status" value="1"/>
</dbReference>
<dbReference type="PROSITE" id="PS00479">
    <property type="entry name" value="ZF_DAG_PE_1"/>
    <property type="match status" value="1"/>
</dbReference>
<evidence type="ECO:0000259" key="9">
    <source>
        <dbReference type="PROSITE" id="PS50238"/>
    </source>
</evidence>
<dbReference type="InterPro" id="IPR050729">
    <property type="entry name" value="Rho-GAP"/>
</dbReference>
<dbReference type="PANTHER" id="PTHR23176:SF128">
    <property type="entry name" value="RHO GTPASE-ACTIVATING PROTEIN RGD1"/>
    <property type="match status" value="1"/>
</dbReference>
<feature type="compositionally biased region" description="Low complexity" evidence="6">
    <location>
        <begin position="421"/>
        <end position="437"/>
    </location>
</feature>
<dbReference type="GO" id="GO:0046872">
    <property type="term" value="F:metal ion binding"/>
    <property type="evidence" value="ECO:0007669"/>
    <property type="project" value="UniProtKB-KW"/>
</dbReference>
<comment type="caution">
    <text evidence="10">The sequence shown here is derived from an EMBL/GenBank/DDBJ whole genome shotgun (WGS) entry which is preliminary data.</text>
</comment>
<feature type="region of interest" description="Disordered" evidence="6">
    <location>
        <begin position="329"/>
        <end position="461"/>
    </location>
</feature>
<dbReference type="InterPro" id="IPR002219">
    <property type="entry name" value="PKC_DAG/PE"/>
</dbReference>
<keyword evidence="2 4" id="KW-0479">Metal-binding</keyword>
<dbReference type="FunFam" id="1.10.555.10:FF:000043">
    <property type="entry name" value="Rho GTPase activator Rga"/>
    <property type="match status" value="1"/>
</dbReference>
<evidence type="ECO:0000256" key="3">
    <source>
        <dbReference type="ARBA" id="ARBA00022833"/>
    </source>
</evidence>
<dbReference type="InterPro" id="IPR001781">
    <property type="entry name" value="Znf_LIM"/>
</dbReference>
<dbReference type="InterPro" id="IPR046349">
    <property type="entry name" value="C1-like_sf"/>
</dbReference>
<feature type="compositionally biased region" description="Polar residues" evidence="6">
    <location>
        <begin position="407"/>
        <end position="420"/>
    </location>
</feature>
<dbReference type="EMBL" id="CAJVPK010001085">
    <property type="protein sequence ID" value="CAG8569823.1"/>
    <property type="molecule type" value="Genomic_DNA"/>
</dbReference>
<feature type="region of interest" description="Disordered" evidence="6">
    <location>
        <begin position="1"/>
        <end position="33"/>
    </location>
</feature>
<evidence type="ECO:0000256" key="2">
    <source>
        <dbReference type="ARBA" id="ARBA00022723"/>
    </source>
</evidence>
<feature type="compositionally biased region" description="Low complexity" evidence="6">
    <location>
        <begin position="351"/>
        <end position="367"/>
    </location>
</feature>
<dbReference type="OrthoDB" id="79452at2759"/>
<dbReference type="PROSITE" id="PS50081">
    <property type="entry name" value="ZF_DAG_PE_2"/>
    <property type="match status" value="1"/>
</dbReference>
<evidence type="ECO:0000256" key="6">
    <source>
        <dbReference type="SAM" id="MobiDB-lite"/>
    </source>
</evidence>
<reference evidence="10" key="1">
    <citation type="submission" date="2021-06" db="EMBL/GenBank/DDBJ databases">
        <authorList>
            <person name="Kallberg Y."/>
            <person name="Tangrot J."/>
            <person name="Rosling A."/>
        </authorList>
    </citation>
    <scope>NUCLEOTIDE SEQUENCE</scope>
    <source>
        <strain evidence="10">AZ414A</strain>
    </source>
</reference>
<dbReference type="CDD" id="cd00159">
    <property type="entry name" value="RhoGAP"/>
    <property type="match status" value="1"/>
</dbReference>
<dbReference type="SUPFAM" id="SSF57716">
    <property type="entry name" value="Glucocorticoid receptor-like (DNA-binding domain)"/>
    <property type="match status" value="1"/>
</dbReference>
<evidence type="ECO:0000259" key="7">
    <source>
        <dbReference type="PROSITE" id="PS50023"/>
    </source>
</evidence>
<dbReference type="AlphaFoldDB" id="A0A9N9BLF8"/>
<feature type="compositionally biased region" description="Acidic residues" evidence="6">
    <location>
        <begin position="1"/>
        <end position="11"/>
    </location>
</feature>
<dbReference type="GO" id="GO:0007165">
    <property type="term" value="P:signal transduction"/>
    <property type="evidence" value="ECO:0007669"/>
    <property type="project" value="InterPro"/>
</dbReference>
<feature type="domain" description="LIM zinc-binding" evidence="7">
    <location>
        <begin position="100"/>
        <end position="159"/>
    </location>
</feature>
<feature type="compositionally biased region" description="Polar residues" evidence="6">
    <location>
        <begin position="331"/>
        <end position="340"/>
    </location>
</feature>
<evidence type="ECO:0000256" key="5">
    <source>
        <dbReference type="SAM" id="Coils"/>
    </source>
</evidence>
<dbReference type="SUPFAM" id="SSF48350">
    <property type="entry name" value="GTPase activation domain, GAP"/>
    <property type="match status" value="1"/>
</dbReference>
<dbReference type="PROSITE" id="PS00478">
    <property type="entry name" value="LIM_DOMAIN_1"/>
    <property type="match status" value="2"/>
</dbReference>
<evidence type="ECO:0000313" key="10">
    <source>
        <dbReference type="EMBL" id="CAG8569823.1"/>
    </source>
</evidence>
<keyword evidence="3 4" id="KW-0862">Zinc</keyword>
<dbReference type="SMART" id="SM00132">
    <property type="entry name" value="LIM"/>
    <property type="match status" value="2"/>
</dbReference>
<feature type="domain" description="LIM zinc-binding" evidence="7">
    <location>
        <begin position="43"/>
        <end position="99"/>
    </location>
</feature>
<dbReference type="Gene3D" id="2.10.110.10">
    <property type="entry name" value="Cysteine Rich Protein"/>
    <property type="match status" value="2"/>
</dbReference>
<evidence type="ECO:0000256" key="1">
    <source>
        <dbReference type="ARBA" id="ARBA00022468"/>
    </source>
</evidence>
<dbReference type="InterPro" id="IPR008936">
    <property type="entry name" value="Rho_GTPase_activation_prot"/>
</dbReference>
<name>A0A9N9BLF8_9GLOM</name>
<dbReference type="GO" id="GO:0005737">
    <property type="term" value="C:cytoplasm"/>
    <property type="evidence" value="ECO:0007669"/>
    <property type="project" value="TreeGrafter"/>
</dbReference>
<gene>
    <name evidence="10" type="ORF">DEBURN_LOCUS8023</name>
</gene>
<keyword evidence="1" id="KW-0343">GTPase activation</keyword>
<feature type="domain" description="Rho-GAP" evidence="9">
    <location>
        <begin position="926"/>
        <end position="1115"/>
    </location>
</feature>
<dbReference type="SMART" id="SM00324">
    <property type="entry name" value="RhoGAP"/>
    <property type="match status" value="1"/>
</dbReference>
<protein>
    <submittedName>
        <fullName evidence="10">11978_t:CDS:1</fullName>
    </submittedName>
</protein>
<dbReference type="SMART" id="SM00109">
    <property type="entry name" value="C1"/>
    <property type="match status" value="1"/>
</dbReference>
<sequence>MVDIDDTDETTDLSFMGDENTEPGYMGDENIDIGGVGDESTDPYCMGCKTQIEEGNVVSFGDGIWHVHCFRCAKCRELVEHDSNLLLLSDGNPICENCSYDCHVCKKPIIDEAIMTGDDSFHVNCFRCRQCKSKIENLVFAKTNQGIYCMTCHHERVNKAKRAKENNSLYPMVIEKSLPSLPVEADQKNRRLEPPNHSIYPKRSFERNVSASTLTKTSLDNLDNIQRAHTLPFSADTTINRRHSRLFDASSSISEVFKQKVSSPASKALEQLTKSNGHNKSEYINDKVKIHGESSELSKRAGFFSKKNDSMDNLSKALAKNRGDIIENHSRNASITSSRSEPYDGSGRTFSLSSQRSDMSDLSSRQSPTPPNSQERDNLNSNQKPSSPPRKLKLQNQSLPHIEEYVTNPSNPTEYVSNSQTPRSNSPTTSYSNSPTSPKFPSLVPSIEPTPRKDSYHNGLEVGPPVLPPLSFFNGEEDPDLTHLVPSGKSNKDIRKIKRKSFIGKLSNGYSTPDFFVDNSSLSPERKNSESSLASLSSPENDIIIIEPDDSSSEQLENTKKEAEINYKKTKRSSQKTFVEFSVSKEEFDNEVSLRQKAEATVEELRAQIELQNQDKERIEQMLKDSQSAKQQLQELQNNLKEMSLQKEMMISEIELLAREKQAGLAGDISSSFAKHLSSQFDEVKQNYFLEIRSLKEELETLEQETEQLRRTKEQFTEDNAQLNSKNLELLAMNNELMRQIEINSKGKVTNGFHFFKKQYNNASPEITVIQQKGHSKQSSTGNLDPDCADGTTILSLPNVAHRNSVSRGATPKKFKWKKGGKVLNKILSAGTNVVSDGKIPYLGAFSSEINKKNSSRSHNWQPTSFSRPINCDCCHEKMRSPSEVKCAGCGILIHTKCSLFYTNPCNNGEDSDSIINSNFTSMFGNDLTKQSESEGDDIPFLVQKCILAVEARGMDLDGIYRKSGGASQMRGIIAAFENGEDFDLDSPDQFNDICAVTSVLKQYLRELPDPLLTYDLYPNFLGAVSIENFDEKIERFRQLLHYLPRVHFNTTKYLLSHLDRVTKLESVNLMSPKNLSVVFGPTLLRGPNANMEILDMTFKNSAIEFIIENAHALILNTADRSKDGFI</sequence>
<dbReference type="Gene3D" id="3.30.60.20">
    <property type="match status" value="1"/>
</dbReference>
<proteinExistence type="predicted"/>
<dbReference type="Gene3D" id="1.10.555.10">
    <property type="entry name" value="Rho GTPase activation protein"/>
    <property type="match status" value="1"/>
</dbReference>